<dbReference type="AlphaFoldDB" id="A0A917K4L7"/>
<comment type="caution">
    <text evidence="2">The sequence shown here is derived from an EMBL/GenBank/DDBJ whole genome shotgun (WGS) entry which is preliminary data.</text>
</comment>
<reference evidence="2 3" key="2">
    <citation type="journal article" date="2014" name="Int. J. Syst. Evol. Microbiol.">
        <title>Complete genome sequence of Corynebacterium casei LMG S-19264T (=DSM 44701T), isolated from a smear-ripened cheese.</title>
        <authorList>
            <consortium name="US DOE Joint Genome Institute (JGI-PGF)"/>
            <person name="Walter F."/>
            <person name="Albersmeier A."/>
            <person name="Kalinowski J."/>
            <person name="Ruckert C."/>
        </authorList>
    </citation>
    <scope>NUCLEOTIDE SEQUENCE [LARGE SCALE GENOMIC DNA]</scope>
    <source>
        <strain evidence="2 3">CGMCC 4.7206</strain>
    </source>
</reference>
<name>A0A917K4L7_9PSEU</name>
<dbReference type="EMBL" id="BMMT01000017">
    <property type="protein sequence ID" value="GGI99942.1"/>
    <property type="molecule type" value="Genomic_DNA"/>
</dbReference>
<gene>
    <name evidence="1" type="ORF">GCM10009545_06370</name>
    <name evidence="2" type="ORF">GCM10011581_41380</name>
</gene>
<keyword evidence="4" id="KW-1185">Reference proteome</keyword>
<dbReference type="EMBL" id="BAAAHC010000003">
    <property type="protein sequence ID" value="GAA0507047.1"/>
    <property type="molecule type" value="Genomic_DNA"/>
</dbReference>
<reference evidence="1" key="1">
    <citation type="journal article" date="2014" name="Int. J. Syst. Evol. Microbiol.">
        <title>Complete genome of a new Firmicutes species belonging to the dominant human colonic microbiota ('Ruminococcus bicirculans') reveals two chromosomes and a selective capacity to utilize plant glucans.</title>
        <authorList>
            <consortium name="NISC Comparative Sequencing Program"/>
            <person name="Wegmann U."/>
            <person name="Louis P."/>
            <person name="Goesmann A."/>
            <person name="Henrissat B."/>
            <person name="Duncan S.H."/>
            <person name="Flint H.J."/>
        </authorList>
    </citation>
    <scope>NUCLEOTIDE SEQUENCE</scope>
    <source>
        <strain evidence="1">JCM 10664</strain>
    </source>
</reference>
<dbReference type="Proteomes" id="UP001500220">
    <property type="component" value="Unassembled WGS sequence"/>
</dbReference>
<accession>A0A917K4L7</accession>
<dbReference type="Proteomes" id="UP000597989">
    <property type="component" value="Unassembled WGS sequence"/>
</dbReference>
<protein>
    <submittedName>
        <fullName evidence="2">Uncharacterized protein</fullName>
    </submittedName>
</protein>
<reference evidence="2" key="4">
    <citation type="submission" date="2020-09" db="EMBL/GenBank/DDBJ databases">
        <authorList>
            <person name="Sun Q."/>
            <person name="Zhou Y."/>
        </authorList>
    </citation>
    <scope>NUCLEOTIDE SEQUENCE</scope>
    <source>
        <strain evidence="2">CGMCC 4.7206</strain>
    </source>
</reference>
<dbReference type="RefSeq" id="WP_229680367.1">
    <property type="nucleotide sequence ID" value="NZ_BAAAHC010000003.1"/>
</dbReference>
<reference evidence="4" key="3">
    <citation type="journal article" date="2019" name="Int. J. Syst. Evol. Microbiol.">
        <title>The Global Catalogue of Microorganisms (GCM) 10K type strain sequencing project: providing services to taxonomists for standard genome sequencing and annotation.</title>
        <authorList>
            <consortium name="The Broad Institute Genomics Platform"/>
            <consortium name="The Broad Institute Genome Sequencing Center for Infectious Disease"/>
            <person name="Wu L."/>
            <person name="Ma J."/>
        </authorList>
    </citation>
    <scope>NUCLEOTIDE SEQUENCE [LARGE SCALE GENOMIC DNA]</scope>
    <source>
        <strain evidence="4">JCM 10664</strain>
    </source>
</reference>
<reference evidence="1" key="5">
    <citation type="submission" date="2023-12" db="EMBL/GenBank/DDBJ databases">
        <authorList>
            <person name="Sun Q."/>
            <person name="Inoue M."/>
        </authorList>
    </citation>
    <scope>NUCLEOTIDE SEQUENCE</scope>
    <source>
        <strain evidence="1">JCM 10664</strain>
    </source>
</reference>
<sequence length="133" mass="14828">MNTSAQYRSYGWWVDHDPRTDRTTLIVGGRVSALRMPAELAARVHRVLTIHLQAGPVLVDGTDWVLFTQADGRRDLPADLRDVRVVAPGTRLELPPPDDARWVDRADRPVPPWQVVVSATRRACAEATLRATA</sequence>
<evidence type="ECO:0000313" key="3">
    <source>
        <dbReference type="Proteomes" id="UP000597989"/>
    </source>
</evidence>
<evidence type="ECO:0000313" key="1">
    <source>
        <dbReference type="EMBL" id="GAA0507047.1"/>
    </source>
</evidence>
<evidence type="ECO:0000313" key="4">
    <source>
        <dbReference type="Proteomes" id="UP001500220"/>
    </source>
</evidence>
<evidence type="ECO:0000313" key="2">
    <source>
        <dbReference type="EMBL" id="GGI99942.1"/>
    </source>
</evidence>
<organism evidence="2 3">
    <name type="scientific">Saccharopolyspora thermophila</name>
    <dbReference type="NCBI Taxonomy" id="89367"/>
    <lineage>
        <taxon>Bacteria</taxon>
        <taxon>Bacillati</taxon>
        <taxon>Actinomycetota</taxon>
        <taxon>Actinomycetes</taxon>
        <taxon>Pseudonocardiales</taxon>
        <taxon>Pseudonocardiaceae</taxon>
        <taxon>Saccharopolyspora</taxon>
    </lineage>
</organism>
<proteinExistence type="predicted"/>